<reference evidence="4" key="1">
    <citation type="journal article" date="2022" name="Cell">
        <title>Repeat-based holocentromeres influence genome architecture and karyotype evolution.</title>
        <authorList>
            <person name="Hofstatter P.G."/>
            <person name="Thangavel G."/>
            <person name="Lux T."/>
            <person name="Neumann P."/>
            <person name="Vondrak T."/>
            <person name="Novak P."/>
            <person name="Zhang M."/>
            <person name="Costa L."/>
            <person name="Castellani M."/>
            <person name="Scott A."/>
            <person name="Toegelov H."/>
            <person name="Fuchs J."/>
            <person name="Mata-Sucre Y."/>
            <person name="Dias Y."/>
            <person name="Vanzela A.L.L."/>
            <person name="Huettel B."/>
            <person name="Almeida C.C.S."/>
            <person name="Simkova H."/>
            <person name="Souza G."/>
            <person name="Pedrosa-Harand A."/>
            <person name="Macas J."/>
            <person name="Mayer K.F.X."/>
            <person name="Houben A."/>
            <person name="Marques A."/>
        </authorList>
    </citation>
    <scope>NUCLEOTIDE SEQUENCE</scope>
    <source>
        <strain evidence="4">RhyBre1mFocal</strain>
    </source>
</reference>
<dbReference type="Pfam" id="PF14389">
    <property type="entry name" value="Lzipper-MIP1"/>
    <property type="match status" value="1"/>
</dbReference>
<evidence type="ECO:0000313" key="5">
    <source>
        <dbReference type="Proteomes" id="UP001151287"/>
    </source>
</evidence>
<dbReference type="OrthoDB" id="418495at2759"/>
<feature type="domain" description="Ternary complex factor MIP1 leucine-zipper" evidence="3">
    <location>
        <begin position="29"/>
        <end position="109"/>
    </location>
</feature>
<dbReference type="EMBL" id="JAMQYH010000004">
    <property type="protein sequence ID" value="KAJ1691371.1"/>
    <property type="molecule type" value="Genomic_DNA"/>
</dbReference>
<accession>A0A9Q0CCI0</accession>
<evidence type="ECO:0000313" key="4">
    <source>
        <dbReference type="EMBL" id="KAJ1691371.1"/>
    </source>
</evidence>
<protein>
    <recommendedName>
        <fullName evidence="6">DUF547 domain-containing protein</fullName>
    </recommendedName>
</protein>
<evidence type="ECO:0000259" key="2">
    <source>
        <dbReference type="Pfam" id="PF04784"/>
    </source>
</evidence>
<feature type="domain" description="DUF547" evidence="2">
    <location>
        <begin position="322"/>
        <end position="449"/>
    </location>
</feature>
<evidence type="ECO:0008006" key="6">
    <source>
        <dbReference type="Google" id="ProtNLM"/>
    </source>
</evidence>
<proteinExistence type="predicted"/>
<organism evidence="4 5">
    <name type="scientific">Rhynchospora breviuscula</name>
    <dbReference type="NCBI Taxonomy" id="2022672"/>
    <lineage>
        <taxon>Eukaryota</taxon>
        <taxon>Viridiplantae</taxon>
        <taxon>Streptophyta</taxon>
        <taxon>Embryophyta</taxon>
        <taxon>Tracheophyta</taxon>
        <taxon>Spermatophyta</taxon>
        <taxon>Magnoliopsida</taxon>
        <taxon>Liliopsida</taxon>
        <taxon>Poales</taxon>
        <taxon>Cyperaceae</taxon>
        <taxon>Cyperoideae</taxon>
        <taxon>Rhynchosporeae</taxon>
        <taxon>Rhynchospora</taxon>
    </lineage>
</organism>
<name>A0A9Q0CCI0_9POAL</name>
<feature type="coiled-coil region" evidence="1">
    <location>
        <begin position="24"/>
        <end position="53"/>
    </location>
</feature>
<evidence type="ECO:0000256" key="1">
    <source>
        <dbReference type="SAM" id="Coils"/>
    </source>
</evidence>
<keyword evidence="1" id="KW-0175">Coiled coil</keyword>
<sequence length="530" mass="61693">MYIHQLKNTYILHYATMKFKYFLMNREEKHQRKLELELEVAELQNTLEKELKVNQILQCSLQGRIVCPSCLSSLVPLQVQVILAELAMVEEEIIYLERKLEDMKLCLHRERKQNKEWSLLWWQRRQKQHFLCGLGGKKQIKMDQDMPPVPSLEWGERLYDHGRKASFDRVSEKSISYADKLGFDVPRREVDRPRSRSISSCTFSFLEQEANAEPSKLSEEIIKLLINIFHKLNKKTEHFDYDLNSSPKHSISCISSKSFEFKPSPSRTSLSNADDAMRKDEGLTGFINFTRDCFDISRIALYIPEVRRLRELIQRLSFVDLSLMTYKQKLAFWINIYNSCIMQAFLNHGLPPSPDKLLGLLNKAAVNIGGIVLNALAIEHFILRQSSFDTNHGILDKRKGFLRDVYGLEYPEPNVTFALCRGSRSSPALRVYTAENVTHELEMAKIEYLESSIKVAGRRKFVIPKLLYWHMRDFADDIESLLEWVHSQLPKHGSLKQVIKELLSTDLKTPILKAIEIEPYDAEFCYLLPV</sequence>
<dbReference type="PANTHER" id="PTHR46248">
    <property type="entry name" value="EXPRESSED PROTEIN"/>
    <property type="match status" value="1"/>
</dbReference>
<evidence type="ECO:0000259" key="3">
    <source>
        <dbReference type="Pfam" id="PF14389"/>
    </source>
</evidence>
<dbReference type="AlphaFoldDB" id="A0A9Q0CCI0"/>
<dbReference type="InterPro" id="IPR006869">
    <property type="entry name" value="DUF547"/>
</dbReference>
<comment type="caution">
    <text evidence="4">The sequence shown here is derived from an EMBL/GenBank/DDBJ whole genome shotgun (WGS) entry which is preliminary data.</text>
</comment>
<dbReference type="InterPro" id="IPR025757">
    <property type="entry name" value="MIP1_Leuzipper"/>
</dbReference>
<dbReference type="Pfam" id="PF04784">
    <property type="entry name" value="DUF547"/>
    <property type="match status" value="1"/>
</dbReference>
<keyword evidence="5" id="KW-1185">Reference proteome</keyword>
<dbReference type="Proteomes" id="UP001151287">
    <property type="component" value="Unassembled WGS sequence"/>
</dbReference>
<dbReference type="PANTHER" id="PTHR46248:SF4">
    <property type="entry name" value="OS01G0147800 PROTEIN"/>
    <property type="match status" value="1"/>
</dbReference>
<gene>
    <name evidence="4" type="ORF">LUZ63_015526</name>
</gene>